<dbReference type="InterPro" id="IPR055075">
    <property type="entry name" value="NOMO-like_N"/>
</dbReference>
<keyword evidence="2 7" id="KW-0812">Transmembrane</keyword>
<dbReference type="InterPro" id="IPR055074">
    <property type="entry name" value="NOMO1-3_2nd"/>
</dbReference>
<dbReference type="SUPFAM" id="SSF49464">
    <property type="entry name" value="Carboxypeptidase regulatory domain-like"/>
    <property type="match status" value="1"/>
</dbReference>
<dbReference type="Gene3D" id="2.60.40.1120">
    <property type="entry name" value="Carboxypeptidase-like, regulatory domain"/>
    <property type="match status" value="1"/>
</dbReference>
<dbReference type="Pfam" id="PF22902">
    <property type="entry name" value="NOMO1-like_9th"/>
    <property type="match status" value="1"/>
</dbReference>
<dbReference type="InterPro" id="IPR055073">
    <property type="entry name" value="NOMO1-like_9th"/>
</dbReference>
<name>A0ABP0F1G0_CLALP</name>
<evidence type="ECO:0000259" key="10">
    <source>
        <dbReference type="Pfam" id="PF22902"/>
    </source>
</evidence>
<evidence type="ECO:0000256" key="3">
    <source>
        <dbReference type="ARBA" id="ARBA00022729"/>
    </source>
</evidence>
<keyword evidence="3 8" id="KW-0732">Signal</keyword>
<evidence type="ECO:0000259" key="9">
    <source>
        <dbReference type="Pfam" id="PF22898"/>
    </source>
</evidence>
<comment type="subcellular location">
    <subcellularLocation>
        <location evidence="1">Endoplasmic reticulum membrane</location>
        <topology evidence="1">Single-pass type I membrane protein</topology>
    </subcellularLocation>
</comment>
<organism evidence="16 17">
    <name type="scientific">Clavelina lepadiformis</name>
    <name type="common">Light-bulb sea squirt</name>
    <name type="synonym">Ascidia lepadiformis</name>
    <dbReference type="NCBI Taxonomy" id="159417"/>
    <lineage>
        <taxon>Eukaryota</taxon>
        <taxon>Metazoa</taxon>
        <taxon>Chordata</taxon>
        <taxon>Tunicata</taxon>
        <taxon>Ascidiacea</taxon>
        <taxon>Aplousobranchia</taxon>
        <taxon>Clavelinidae</taxon>
        <taxon>Clavelina</taxon>
    </lineage>
</organism>
<dbReference type="Pfam" id="PF22898">
    <property type="entry name" value="NOMO1-like_1st"/>
    <property type="match status" value="1"/>
</dbReference>
<evidence type="ECO:0000313" key="16">
    <source>
        <dbReference type="EMBL" id="CAK8672112.1"/>
    </source>
</evidence>
<keyword evidence="4" id="KW-0256">Endoplasmic reticulum</keyword>
<evidence type="ECO:0000259" key="14">
    <source>
        <dbReference type="Pfam" id="PF23193"/>
    </source>
</evidence>
<evidence type="ECO:0000256" key="8">
    <source>
        <dbReference type="SAM" id="SignalP"/>
    </source>
</evidence>
<evidence type="ECO:0008006" key="18">
    <source>
        <dbReference type="Google" id="ProtNLM"/>
    </source>
</evidence>
<evidence type="ECO:0000259" key="12">
    <source>
        <dbReference type="Pfam" id="PF23141"/>
    </source>
</evidence>
<evidence type="ECO:0000256" key="5">
    <source>
        <dbReference type="ARBA" id="ARBA00022989"/>
    </source>
</evidence>
<dbReference type="Pfam" id="PF22904">
    <property type="entry name" value="NOMO1-like_2nd"/>
    <property type="match status" value="1"/>
</dbReference>
<dbReference type="Pfam" id="PF23194">
    <property type="entry name" value="NOMO_5th"/>
    <property type="match status" value="1"/>
</dbReference>
<feature type="domain" description="NOMO-like ninth beta-sandwich" evidence="10">
    <location>
        <begin position="766"/>
        <end position="838"/>
    </location>
</feature>
<dbReference type="InterPro" id="IPR056319">
    <property type="entry name" value="NOMO_7th"/>
</dbReference>
<feature type="domain" description="NOMO second beta-sandwich" evidence="11">
    <location>
        <begin position="115"/>
        <end position="205"/>
    </location>
</feature>
<evidence type="ECO:0000256" key="4">
    <source>
        <dbReference type="ARBA" id="ARBA00022824"/>
    </source>
</evidence>
<dbReference type="PANTHER" id="PTHR23303:SF14">
    <property type="entry name" value="BOS COMPLEX SUBUNIT NOMO1-RELATED"/>
    <property type="match status" value="1"/>
</dbReference>
<keyword evidence="6 7" id="KW-0472">Membrane</keyword>
<dbReference type="Pfam" id="PF23193">
    <property type="entry name" value="NOMO_3rd"/>
    <property type="match status" value="1"/>
</dbReference>
<evidence type="ECO:0000259" key="15">
    <source>
        <dbReference type="Pfam" id="PF23194"/>
    </source>
</evidence>
<evidence type="ECO:0000256" key="2">
    <source>
        <dbReference type="ARBA" id="ARBA00022692"/>
    </source>
</evidence>
<evidence type="ECO:0000256" key="1">
    <source>
        <dbReference type="ARBA" id="ARBA00004115"/>
    </source>
</evidence>
<keyword evidence="5 7" id="KW-1133">Transmembrane helix</keyword>
<evidence type="ECO:0000259" key="13">
    <source>
        <dbReference type="Pfam" id="PF23192"/>
    </source>
</evidence>
<feature type="domain" description="NOMO C-terminal transthyretin-like" evidence="13">
    <location>
        <begin position="1025"/>
        <end position="1119"/>
    </location>
</feature>
<evidence type="ECO:0000259" key="11">
    <source>
        <dbReference type="Pfam" id="PF22904"/>
    </source>
</evidence>
<dbReference type="PANTHER" id="PTHR23303">
    <property type="entry name" value="CARBOXYPEPTIDASE REGULATORY REGION-CONTAINING"/>
    <property type="match status" value="1"/>
</dbReference>
<gene>
    <name evidence="16" type="ORF">CVLEPA_LOCUS1104</name>
</gene>
<feature type="domain" description="NOMO-like N-terminal beta-sandwich" evidence="9">
    <location>
        <begin position="29"/>
        <end position="113"/>
    </location>
</feature>
<proteinExistence type="predicted"/>
<protein>
    <recommendedName>
        <fullName evidence="18">Nodal modulator 1</fullName>
    </recommendedName>
</protein>
<dbReference type="EMBL" id="CAWYQH010000001">
    <property type="protein sequence ID" value="CAK8672112.1"/>
    <property type="molecule type" value="Genomic_DNA"/>
</dbReference>
<reference evidence="16 17" key="1">
    <citation type="submission" date="2024-02" db="EMBL/GenBank/DDBJ databases">
        <authorList>
            <person name="Daric V."/>
            <person name="Darras S."/>
        </authorList>
    </citation>
    <scope>NUCLEOTIDE SEQUENCE [LARGE SCALE GENOMIC DNA]</scope>
</reference>
<evidence type="ECO:0000256" key="6">
    <source>
        <dbReference type="ARBA" id="ARBA00023136"/>
    </source>
</evidence>
<evidence type="ECO:0000313" key="17">
    <source>
        <dbReference type="Proteomes" id="UP001642483"/>
    </source>
</evidence>
<dbReference type="SUPFAM" id="SSF49452">
    <property type="entry name" value="Starch-binding domain-like"/>
    <property type="match status" value="2"/>
</dbReference>
<feature type="domain" description="NOMO fifth transthyretin-like" evidence="15">
    <location>
        <begin position="404"/>
        <end position="493"/>
    </location>
</feature>
<feature type="chain" id="PRO_5045784148" description="Nodal modulator 1" evidence="8">
    <location>
        <begin position="23"/>
        <end position="1183"/>
    </location>
</feature>
<dbReference type="Proteomes" id="UP001642483">
    <property type="component" value="Unassembled WGS sequence"/>
</dbReference>
<keyword evidence="17" id="KW-1185">Reference proteome</keyword>
<dbReference type="InterPro" id="IPR013784">
    <property type="entry name" value="Carb-bd-like_fold"/>
</dbReference>
<dbReference type="InterPro" id="IPR051417">
    <property type="entry name" value="SDr/BOS_complex"/>
</dbReference>
<dbReference type="InterPro" id="IPR056191">
    <property type="entry name" value="NOMO_12th"/>
</dbReference>
<comment type="caution">
    <text evidence="16">The sequence shown here is derived from an EMBL/GenBank/DDBJ whole genome shotgun (WGS) entry which is preliminary data.</text>
</comment>
<dbReference type="InterPro" id="IPR008969">
    <property type="entry name" value="CarboxyPept-like_regulatory"/>
</dbReference>
<evidence type="ECO:0000256" key="7">
    <source>
        <dbReference type="SAM" id="Phobius"/>
    </source>
</evidence>
<feature type="domain" description="NOMO seventh transthyretin-like" evidence="12">
    <location>
        <begin position="591"/>
        <end position="660"/>
    </location>
</feature>
<dbReference type="InterPro" id="IPR056189">
    <property type="entry name" value="NOMO_3rd"/>
</dbReference>
<dbReference type="Pfam" id="PF23192">
    <property type="entry name" value="NOMO_12th"/>
    <property type="match status" value="1"/>
</dbReference>
<dbReference type="Pfam" id="PF23141">
    <property type="entry name" value="Ig_NOMO"/>
    <property type="match status" value="1"/>
</dbReference>
<accession>A0ABP0F1G0</accession>
<feature type="domain" description="NOMO third transthyretin-like" evidence="14">
    <location>
        <begin position="209"/>
        <end position="311"/>
    </location>
</feature>
<sequence length="1183" mass="129565">MVNLNLYAVCWFLLSIVEVVFCQEILGCGGFVKSDVSIDFTQIEIQLFTYEGMLKYQTECAPNNGYFMVPFVEKGNFILKIDPPKGWLFEPMSVDLSVDGVNDDCTKGKDINFVFKGFAVSGQVSSIGTGNSGPEGVIVKLKASDSNKVIDSTETIISGTFHFDGVPPGQYVITASHETFLFSKQSTTITVTNGNAKCKEDLVVSGYDVRGKVSVQSLPVTGVELLLFTKSKLSKEITDCNKQKPASASHIICQGYPVFLCTATSGGEYSFPNLPPADYAIIPYHKGERMQFEIEPNILKVSVKNNHIVKGTDFTVTGYSVQGRILHVDGGKPVEGAMIMINGKQQDVTNSEGYYTVRHKHSGSASGAVLEVTVKKEDMTFPTTKVKVDPDTPILPTIVANAFSVCGNVEISEKLSPSFTPELLAMEISPEGKSQNAQKAYLDKDARFCFMKSPGEYNLRAKIPKVIEEQGLVIHPAIAKVSFTNSPVKGILFKQFQASFTVHVTCIAACKNVVVELSSAQVTRKKQKVSITEKVNDTIVKFDGVAPGEYTLHVSHNDWCWESESKKVTVPKELVKDTVPLAHFKQSGFVLVCSISHDIKMVIHHAGEPVDTFSLKKGRNRLCLSNLGKYTLEPQSCHKFDVQSPIVFDTANPKPINLHAIAHEAVITMEAKKLYLESPLKEDKIQVEIRSSRGKVTKDYLTLSEESIDGKKDTILYKLSYWASDGEKLDITPVSKLLLFDPPTAAASMQSGSCALELVRFKGIVGTFVTGQINPPLSGVAVSISTVGSEVEPISLKTGKDGKYKVGPLHPQTEYAISASLDDYVLTPVPDKRGDFLAKKLSKLIFKINLGTDETPLSGVLLSISGGDYRSNNLTGKDGSLTLTKLEPGQYYFKAIMKEYQFSPPSQVIDIVEGAKTDINIVGKRVAFSVYGKVTSLNGEPETGTVVRALSQSGENNCAGLGEEGTSGNDGSFRIRGLHPGCEYNVSVYDGAERFSRIAPQHVTIIMKEEDVDNVKFVAFRPVVGFELSGYVITPQQFLPHIKLVLYRAGGGASANPVQTLSMTKATPFFHLPQLPRDETEYVVRLESTLSQSRYDYTAPAAGFFAKGSYKHITFRFEPQLKPVLPEIPQVSILALPLTILAIYLAYNYAAVFTFLQQTYQTMLAGMDPVRAPTQKSLRKSKK</sequence>
<feature type="signal peptide" evidence="8">
    <location>
        <begin position="1"/>
        <end position="22"/>
    </location>
</feature>
<feature type="transmembrane region" description="Helical" evidence="7">
    <location>
        <begin position="1133"/>
        <end position="1156"/>
    </location>
</feature>
<dbReference type="InterPro" id="IPR056190">
    <property type="entry name" value="NOMO_5th"/>
</dbReference>